<dbReference type="Gene3D" id="1.10.10.1600">
    <property type="entry name" value="Bacterial DNA polymerase III alpha subunit, thumb domain"/>
    <property type="match status" value="1"/>
</dbReference>
<dbReference type="Gene3D" id="3.20.20.140">
    <property type="entry name" value="Metal-dependent hydrolases"/>
    <property type="match status" value="1"/>
</dbReference>
<dbReference type="Proteomes" id="UP001500460">
    <property type="component" value="Unassembled WGS sequence"/>
</dbReference>
<dbReference type="CDD" id="cd04485">
    <property type="entry name" value="DnaE_OBF"/>
    <property type="match status" value="1"/>
</dbReference>
<evidence type="ECO:0000256" key="4">
    <source>
        <dbReference type="ARBA" id="ARBA00019114"/>
    </source>
</evidence>
<gene>
    <name evidence="11" type="primary">dnaE</name>
    <name evidence="11" type="ORF">GCM10010421_16310</name>
</gene>
<name>A0ABN3JFQ7_9ACTN</name>
<dbReference type="EC" id="2.7.7.7" evidence="3"/>
<keyword evidence="6" id="KW-0548">Nucleotidyltransferase</keyword>
<evidence type="ECO:0000256" key="3">
    <source>
        <dbReference type="ARBA" id="ARBA00012417"/>
    </source>
</evidence>
<evidence type="ECO:0000313" key="12">
    <source>
        <dbReference type="Proteomes" id="UP001500460"/>
    </source>
</evidence>
<keyword evidence="7" id="KW-0235">DNA replication</keyword>
<feature type="domain" description="Polymerase/histidinol phosphatase N-terminal" evidence="10">
    <location>
        <begin position="7"/>
        <end position="74"/>
    </location>
</feature>
<comment type="caution">
    <text evidence="11">The sequence shown here is derived from an EMBL/GenBank/DDBJ whole genome shotgun (WGS) entry which is preliminary data.</text>
</comment>
<organism evidence="11 12">
    <name type="scientific">Streptomyces glaucus</name>
    <dbReference type="NCBI Taxonomy" id="284029"/>
    <lineage>
        <taxon>Bacteria</taxon>
        <taxon>Bacillati</taxon>
        <taxon>Actinomycetota</taxon>
        <taxon>Actinomycetes</taxon>
        <taxon>Kitasatosporales</taxon>
        <taxon>Streptomycetaceae</taxon>
        <taxon>Streptomyces</taxon>
    </lineage>
</organism>
<evidence type="ECO:0000313" key="11">
    <source>
        <dbReference type="EMBL" id="GAA2429074.1"/>
    </source>
</evidence>
<reference evidence="11 12" key="1">
    <citation type="journal article" date="2019" name="Int. J. Syst. Evol. Microbiol.">
        <title>The Global Catalogue of Microorganisms (GCM) 10K type strain sequencing project: providing services to taxonomists for standard genome sequencing and annotation.</title>
        <authorList>
            <consortium name="The Broad Institute Genomics Platform"/>
            <consortium name="The Broad Institute Genome Sequencing Center for Infectious Disease"/>
            <person name="Wu L."/>
            <person name="Ma J."/>
        </authorList>
    </citation>
    <scope>NUCLEOTIDE SEQUENCE [LARGE SCALE GENOMIC DNA]</scope>
    <source>
        <strain evidence="11 12">JCM 6922</strain>
    </source>
</reference>
<evidence type="ECO:0000256" key="6">
    <source>
        <dbReference type="ARBA" id="ARBA00022695"/>
    </source>
</evidence>
<evidence type="ECO:0000256" key="8">
    <source>
        <dbReference type="ARBA" id="ARBA00022932"/>
    </source>
</evidence>
<dbReference type="Pfam" id="PF01336">
    <property type="entry name" value="tRNA_anti-codon"/>
    <property type="match status" value="1"/>
</dbReference>
<dbReference type="Gene3D" id="1.10.150.870">
    <property type="match status" value="1"/>
</dbReference>
<dbReference type="InterPro" id="IPR040982">
    <property type="entry name" value="DNA_pol3_finger"/>
</dbReference>
<dbReference type="RefSeq" id="WP_344601098.1">
    <property type="nucleotide sequence ID" value="NZ_BAAATK010000007.1"/>
</dbReference>
<dbReference type="Pfam" id="PF14579">
    <property type="entry name" value="HHH_6"/>
    <property type="match status" value="1"/>
</dbReference>
<dbReference type="InterPro" id="IPR003141">
    <property type="entry name" value="Pol/His_phosphatase_N"/>
</dbReference>
<dbReference type="Pfam" id="PF07733">
    <property type="entry name" value="DNA_pol3_alpha"/>
    <property type="match status" value="1"/>
</dbReference>
<proteinExistence type="inferred from homology"/>
<evidence type="ECO:0000256" key="1">
    <source>
        <dbReference type="ARBA" id="ARBA00004496"/>
    </source>
</evidence>
<dbReference type="NCBIfam" id="TIGR00594">
    <property type="entry name" value="polc"/>
    <property type="match status" value="1"/>
</dbReference>
<dbReference type="NCBIfam" id="NF004226">
    <property type="entry name" value="PRK05673.1"/>
    <property type="match status" value="1"/>
</dbReference>
<dbReference type="InterPro" id="IPR016195">
    <property type="entry name" value="Pol/histidinol_Pase-like"/>
</dbReference>
<dbReference type="PANTHER" id="PTHR32294">
    <property type="entry name" value="DNA POLYMERASE III SUBUNIT ALPHA"/>
    <property type="match status" value="1"/>
</dbReference>
<keyword evidence="5" id="KW-0808">Transferase</keyword>
<dbReference type="CDD" id="cd12113">
    <property type="entry name" value="PHP_PolIIIA_DnaE3"/>
    <property type="match status" value="1"/>
</dbReference>
<dbReference type="PANTHER" id="PTHR32294:SF0">
    <property type="entry name" value="DNA POLYMERASE III SUBUNIT ALPHA"/>
    <property type="match status" value="1"/>
</dbReference>
<dbReference type="SMART" id="SM00481">
    <property type="entry name" value="POLIIIAc"/>
    <property type="match status" value="1"/>
</dbReference>
<dbReference type="SUPFAM" id="SSF89550">
    <property type="entry name" value="PHP domain-like"/>
    <property type="match status" value="1"/>
</dbReference>
<dbReference type="InterPro" id="IPR004805">
    <property type="entry name" value="DnaE2/DnaE/PolC"/>
</dbReference>
<accession>A0ABN3JFQ7</accession>
<keyword evidence="8" id="KW-0239">DNA-directed DNA polymerase</keyword>
<evidence type="ECO:0000259" key="10">
    <source>
        <dbReference type="SMART" id="SM00481"/>
    </source>
</evidence>
<dbReference type="InterPro" id="IPR004365">
    <property type="entry name" value="NA-bd_OB_tRNA"/>
</dbReference>
<evidence type="ECO:0000256" key="7">
    <source>
        <dbReference type="ARBA" id="ARBA00022705"/>
    </source>
</evidence>
<comment type="subcellular location">
    <subcellularLocation>
        <location evidence="1">Cytoplasm</location>
    </subcellularLocation>
</comment>
<keyword evidence="12" id="KW-1185">Reference proteome</keyword>
<evidence type="ECO:0000256" key="2">
    <source>
        <dbReference type="ARBA" id="ARBA00009496"/>
    </source>
</evidence>
<dbReference type="Pfam" id="PF17657">
    <property type="entry name" value="DNA_pol3_finger"/>
    <property type="match status" value="1"/>
</dbReference>
<dbReference type="InterPro" id="IPR004013">
    <property type="entry name" value="PHP_dom"/>
</dbReference>
<dbReference type="InterPro" id="IPR029460">
    <property type="entry name" value="DNAPol_HHH"/>
</dbReference>
<dbReference type="InterPro" id="IPR011708">
    <property type="entry name" value="DNA_pol3_alpha_NTPase_dom"/>
</dbReference>
<sequence length="1179" mass="130625">MSKPPFTHLHVHTQYSLLDGAARLKDMFDACNEMGMTHIAMSDHGNLHGAYDFFHSAQKAGITPIIGIEAYVAPESRRNKRKILWGQPHQKKDDVSGSGGYTHKTIWAIDNTGLHNLFRLSSDAYAEGWLQKWPRMDKETIAQWSEGLVASTGCPSGEVQTRLRLGHFDEALKAAADYQDIFGKDRYFLELMDHGIEIERRVRDGLLEIGKKLGIPPLVTNDSHYTYAHEAQAHDALLCIQTGKNLSDPDRFKFDGTGYYLKSTEEMYAIDSSDAWQEGCANTRLIAEMVDTTGMFQKRDLMPKFDIPEGYTEVTWFQEEVRRGMERRYPGGIPEDRMKQAEYEMDVIIQMGFPGYFLVVADFIMWAKRQGIAVGPGRGSAAGSIVAYALGITDLDPIPHGLIFERFLNPERISMPDVDIDFDERRRAEVIRYVTEKYGADKVAQIGTYGTIKAKNAIKDAARVLGYPYAMGDRITKAMPADVLGKGIPLSGITDPSHPRYSEAGEVRAMYENEPDVKKVIDTARGVEGLVRQMGVHAAGVIMSSETITEHVPVWVRHTDGVTITQWDYPSCESLGLLKMDFLGLRNLTIMDDAVKMVKANKGIDIDLLSLPLDDPTTFELLQRGDTLGVFQFDGGPMRSLLRMMKPDNFEDISAVSALYRPGPMGMNSHINYALRKNGQQEITPIHPELEEPLKEVLDVTYGLIVYQEQVQKAAQIIAGYSLGEADILRRVMGKKKPEELEKNFVIFQAGARKNGYSDEAIQALWDVLVPFAGYAFNKAHSAAYGLVSYWTAYLKANHPAEYMAALLTSVKDDKDKSAVYLNECRRMGIRVLPPNVNESESNFAAQGDDVILFGLSAVRNVGTNVVESIIKTRKSKGKYTSFPDYLDKVEAVVCNKRTTESLIKAGAFDSLGHTRKGLMAQYEPMIDNVVAVKRKEAEGQFDLFGGMGEETGDEPGFGLDVEFSAEEWDKTYLLAQEREMLGLYVSDHPLFGLENILADKADAGISQLTGGDFADGAVVTIGGIISGLQRKMTKQGNAWAIATVEDLAGSIECMFFPATYQLVSTQLVEDAVVFVKGRLDKREDVPRLVAMELMVPDLSAAGSNAPVVLTIPAVKVTPPMVSRLGEILSHHKGDSEVRIKLQGPGKTTVLRLDRHRVKPDPALYGDLKVLLGPSCLAG</sequence>
<comment type="similarity">
    <text evidence="2">Belongs to the DNA polymerase type-C family. DnaE subfamily.</text>
</comment>
<dbReference type="Pfam" id="PF02811">
    <property type="entry name" value="PHP"/>
    <property type="match status" value="1"/>
</dbReference>
<evidence type="ECO:0000256" key="9">
    <source>
        <dbReference type="ARBA" id="ARBA00049244"/>
    </source>
</evidence>
<dbReference type="InterPro" id="IPR041931">
    <property type="entry name" value="DNA_pol3_alpha_thumb_dom"/>
</dbReference>
<comment type="catalytic activity">
    <reaction evidence="9">
        <text>DNA(n) + a 2'-deoxyribonucleoside 5'-triphosphate = DNA(n+1) + diphosphate</text>
        <dbReference type="Rhea" id="RHEA:22508"/>
        <dbReference type="Rhea" id="RHEA-COMP:17339"/>
        <dbReference type="Rhea" id="RHEA-COMP:17340"/>
        <dbReference type="ChEBI" id="CHEBI:33019"/>
        <dbReference type="ChEBI" id="CHEBI:61560"/>
        <dbReference type="ChEBI" id="CHEBI:173112"/>
        <dbReference type="EC" id="2.7.7.7"/>
    </reaction>
</comment>
<evidence type="ECO:0000256" key="5">
    <source>
        <dbReference type="ARBA" id="ARBA00022679"/>
    </source>
</evidence>
<protein>
    <recommendedName>
        <fullName evidence="4">DNA polymerase III subunit alpha</fullName>
        <ecNumber evidence="3">2.7.7.7</ecNumber>
    </recommendedName>
</protein>
<dbReference type="EMBL" id="BAAATK010000007">
    <property type="protein sequence ID" value="GAA2429074.1"/>
    <property type="molecule type" value="Genomic_DNA"/>
</dbReference>